<name>A0A1Q9E9X8_SYMMI</name>
<dbReference type="EMBL" id="LSRX01000216">
    <property type="protein sequence ID" value="OLQ04217.1"/>
    <property type="molecule type" value="Genomic_DNA"/>
</dbReference>
<evidence type="ECO:0000256" key="1">
    <source>
        <dbReference type="SAM" id="MobiDB-lite"/>
    </source>
</evidence>
<evidence type="ECO:0000313" key="2">
    <source>
        <dbReference type="EMBL" id="OLQ04217.1"/>
    </source>
</evidence>
<proteinExistence type="predicted"/>
<dbReference type="AlphaFoldDB" id="A0A1Q9E9X8"/>
<feature type="region of interest" description="Disordered" evidence="1">
    <location>
        <begin position="90"/>
        <end position="212"/>
    </location>
</feature>
<protein>
    <submittedName>
        <fullName evidence="2">Uncharacterized protein</fullName>
    </submittedName>
</protein>
<feature type="compositionally biased region" description="Low complexity" evidence="1">
    <location>
        <begin position="129"/>
        <end position="141"/>
    </location>
</feature>
<evidence type="ECO:0000313" key="3">
    <source>
        <dbReference type="Proteomes" id="UP000186817"/>
    </source>
</evidence>
<comment type="caution">
    <text evidence="2">The sequence shown here is derived from an EMBL/GenBank/DDBJ whole genome shotgun (WGS) entry which is preliminary data.</text>
</comment>
<reference evidence="2 3" key="1">
    <citation type="submission" date="2016-02" db="EMBL/GenBank/DDBJ databases">
        <title>Genome analysis of coral dinoflagellate symbionts highlights evolutionary adaptations to a symbiotic lifestyle.</title>
        <authorList>
            <person name="Aranda M."/>
            <person name="Li Y."/>
            <person name="Liew Y.J."/>
            <person name="Baumgarten S."/>
            <person name="Simakov O."/>
            <person name="Wilson M."/>
            <person name="Piel J."/>
            <person name="Ashoor H."/>
            <person name="Bougouffa S."/>
            <person name="Bajic V.B."/>
            <person name="Ryu T."/>
            <person name="Ravasi T."/>
            <person name="Bayer T."/>
            <person name="Micklem G."/>
            <person name="Kim H."/>
            <person name="Bhak J."/>
            <person name="Lajeunesse T.C."/>
            <person name="Voolstra C.R."/>
        </authorList>
    </citation>
    <scope>NUCLEOTIDE SEQUENCE [LARGE SCALE GENOMIC DNA]</scope>
    <source>
        <strain evidence="2 3">CCMP2467</strain>
    </source>
</reference>
<keyword evidence="3" id="KW-1185">Reference proteome</keyword>
<feature type="compositionally biased region" description="Polar residues" evidence="1">
    <location>
        <begin position="16"/>
        <end position="38"/>
    </location>
</feature>
<feature type="compositionally biased region" description="Acidic residues" evidence="1">
    <location>
        <begin position="152"/>
        <end position="161"/>
    </location>
</feature>
<gene>
    <name evidence="2" type="ORF">AK812_SmicGene12746</name>
</gene>
<feature type="region of interest" description="Disordered" evidence="1">
    <location>
        <begin position="536"/>
        <end position="575"/>
    </location>
</feature>
<accession>A0A1Q9E9X8</accession>
<organism evidence="2 3">
    <name type="scientific">Symbiodinium microadriaticum</name>
    <name type="common">Dinoflagellate</name>
    <name type="synonym">Zooxanthella microadriatica</name>
    <dbReference type="NCBI Taxonomy" id="2951"/>
    <lineage>
        <taxon>Eukaryota</taxon>
        <taxon>Sar</taxon>
        <taxon>Alveolata</taxon>
        <taxon>Dinophyceae</taxon>
        <taxon>Suessiales</taxon>
        <taxon>Symbiodiniaceae</taxon>
        <taxon>Symbiodinium</taxon>
    </lineage>
</organism>
<sequence length="575" mass="63097">MVDMGGQQEGDELKDTWNTPTDSQTYNNKQTKQCQQGDGNRGVERDSVGPYSPANCETCRPRPYRTELGEAWTPQYWLIEIDFAPPLAAHMTSLPDQEPRDAAARQPLPLQDPEHSTPPQLPIPDAKLQAQQPAAATGTTPPQQPPPPIPDSGDETETSWPDEDRPRATGPHDATSLMQRLPPSRRNQAPPASSTSPSSSTTPAANQAQLSEEDLKSAEKLVRALQRLLQDLLHRSFTQSNPQLTDLAYLSAFYLDKLAGLQQICPLGGDPGDRHPRAHGEMEPLQNILLPVEKPLTNLEQNHRNLPDRDIFQVLDYVSETIVERNRTAGVKNAFDALDWVHLAVTEGSVVQVGEYSSIALHAIRRSIEYMNKLIAWIQQKPHLARPGPQEKRRRLEERASESQQPPRFTTAGRPAQPERDRPLPPPRGAPQLHDPALHAPAPTMSGEAGPYNILKAQDVEQEVAAPLNEAHAILEQFTTALWNHPIQLVDSVDEDTFSTAETLIIDTAATASLQANVLTREGNAGGDAFAPGQLSPVTPAVEGGHEAPVPGETFPVEMRDETSSHRRRVCCGDG</sequence>
<feature type="compositionally biased region" description="Basic and acidic residues" evidence="1">
    <location>
        <begin position="389"/>
        <end position="401"/>
    </location>
</feature>
<feature type="compositionally biased region" description="Basic residues" evidence="1">
    <location>
        <begin position="566"/>
        <end position="575"/>
    </location>
</feature>
<feature type="region of interest" description="Disordered" evidence="1">
    <location>
        <begin position="1"/>
        <end position="62"/>
    </location>
</feature>
<feature type="compositionally biased region" description="Low complexity" evidence="1">
    <location>
        <begin position="189"/>
        <end position="205"/>
    </location>
</feature>
<feature type="region of interest" description="Disordered" evidence="1">
    <location>
        <begin position="383"/>
        <end position="450"/>
    </location>
</feature>
<dbReference type="Proteomes" id="UP000186817">
    <property type="component" value="Unassembled WGS sequence"/>
</dbReference>